<keyword evidence="2" id="KW-1185">Reference proteome</keyword>
<dbReference type="EMBL" id="CP001601">
    <property type="protein sequence ID" value="ACP33581.1"/>
    <property type="molecule type" value="Genomic_DNA"/>
</dbReference>
<dbReference type="RefSeq" id="WP_010190962.1">
    <property type="nucleotide sequence ID" value="NC_012590.1"/>
</dbReference>
<organism evidence="1 2">
    <name type="scientific">Corynebacterium aurimucosum (strain ATCC 700975 / DSM 44827 / CIP 107346 / CN-1)</name>
    <name type="common">Corynebacterium nigricans</name>
    <dbReference type="NCBI Taxonomy" id="548476"/>
    <lineage>
        <taxon>Bacteria</taxon>
        <taxon>Bacillati</taxon>
        <taxon>Actinomycetota</taxon>
        <taxon>Actinomycetes</taxon>
        <taxon>Mycobacteriales</taxon>
        <taxon>Corynebacteriaceae</taxon>
        <taxon>Corynebacterium</taxon>
    </lineage>
</organism>
<evidence type="ECO:0000313" key="1">
    <source>
        <dbReference type="EMBL" id="ACP33581.1"/>
    </source>
</evidence>
<evidence type="ECO:0008006" key="3">
    <source>
        <dbReference type="Google" id="ProtNLM"/>
    </source>
</evidence>
<dbReference type="KEGG" id="car:cauri_1988"/>
<dbReference type="OrthoDB" id="4426630at2"/>
<protein>
    <recommendedName>
        <fullName evidence="3">Helix-turn-helix domain-containing protein</fullName>
    </recommendedName>
</protein>
<evidence type="ECO:0000313" key="2">
    <source>
        <dbReference type="Proteomes" id="UP000002077"/>
    </source>
</evidence>
<dbReference type="Proteomes" id="UP000002077">
    <property type="component" value="Chromosome"/>
</dbReference>
<dbReference type="HOGENOM" id="CLU_1831772_0_0_11"/>
<dbReference type="GeneID" id="31924630"/>
<dbReference type="STRING" id="548476.cauri_1988"/>
<dbReference type="AlphaFoldDB" id="C3PIC7"/>
<name>C3PIC7_CORA7</name>
<dbReference type="eggNOG" id="ENOG5031X0T">
    <property type="taxonomic scope" value="Bacteria"/>
</dbReference>
<proteinExistence type="predicted"/>
<reference evidence="1 2" key="1">
    <citation type="journal article" date="2010" name="BMC Genomics">
        <title>Complete genome sequence and lifestyle of black-pigmented Corynebacterium aurimucosum ATCC 700975 (formerly C. nigricans CN-1) isolated from a vaginal swab of a woman with spontaneous abortion.</title>
        <authorList>
            <person name="Trost E."/>
            <person name="Gotker S."/>
            <person name="Schneider J."/>
            <person name="Schneiker-Bekel S."/>
            <person name="Szczepanowski R."/>
            <person name="Tilker A."/>
            <person name="Viehoever P."/>
            <person name="Arnold W."/>
            <person name="Bekel T."/>
            <person name="Blom J."/>
            <person name="Gartemann K.H."/>
            <person name="Linke B."/>
            <person name="Goesmann A."/>
            <person name="Puhler A."/>
            <person name="Shukla S.K."/>
            <person name="Tauch A."/>
        </authorList>
    </citation>
    <scope>NUCLEOTIDE SEQUENCE [LARGE SCALE GENOMIC DNA]</scope>
    <source>
        <strain evidence="2">ATCC 700975 / DSM 44827 / CIP 107346 / CN-1</strain>
    </source>
</reference>
<sequence length="140" mass="15528">MAKRGMTPKRAERAAKVVTLHDGGATFEVIAKQLGISYTQARNDYERAMEDARPDQARHVFAKLTRRLNRLHAAYWKRALDGDIKAARLILDINKQLAQLWGLEGAVKLDIEVTGGDEFASAITSFRASIEAMGATLDDE</sequence>
<gene>
    <name evidence="1" type="ordered locus">cauri_1988</name>
</gene>
<accession>C3PIC7</accession>